<reference evidence="6" key="1">
    <citation type="submission" date="2014-03" db="EMBL/GenBank/DDBJ databases">
        <authorList>
            <person name="Aksoy S."/>
            <person name="Warren W."/>
            <person name="Wilson R.K."/>
        </authorList>
    </citation>
    <scope>NUCLEOTIDE SEQUENCE [LARGE SCALE GENOMIC DNA]</scope>
    <source>
        <strain evidence="6">IAEA</strain>
    </source>
</reference>
<keyword evidence="6" id="KW-1185">Reference proteome</keyword>
<dbReference type="GO" id="GO:0016887">
    <property type="term" value="F:ATP hydrolysis activity"/>
    <property type="evidence" value="ECO:0007669"/>
    <property type="project" value="InterPro"/>
</dbReference>
<evidence type="ECO:0000256" key="1">
    <source>
        <dbReference type="ARBA" id="ARBA00022448"/>
    </source>
</evidence>
<dbReference type="AlphaFoldDB" id="A0A1A9Z1J5"/>
<reference evidence="5" key="2">
    <citation type="submission" date="2020-05" db="UniProtKB">
        <authorList>
            <consortium name="EnsemblMetazoa"/>
        </authorList>
    </citation>
    <scope>IDENTIFICATION</scope>
    <source>
        <strain evidence="5">IAEA</strain>
    </source>
</reference>
<evidence type="ECO:0000256" key="2">
    <source>
        <dbReference type="ARBA" id="ARBA00022741"/>
    </source>
</evidence>
<keyword evidence="3" id="KW-0067">ATP-binding</keyword>
<dbReference type="Pfam" id="PF00005">
    <property type="entry name" value="ABC_tran"/>
    <property type="match status" value="1"/>
</dbReference>
<dbReference type="InterPro" id="IPR003439">
    <property type="entry name" value="ABC_transporter-like_ATP-bd"/>
</dbReference>
<keyword evidence="2" id="KW-0547">Nucleotide-binding</keyword>
<evidence type="ECO:0000313" key="5">
    <source>
        <dbReference type="EnsemblMetazoa" id="GPAI000877-PA"/>
    </source>
</evidence>
<dbReference type="STRING" id="7398.A0A1A9Z1J5"/>
<sequence>LAGPNGAGKTTTFYIIAGVLRADQGQIILNDQDISHLPLYMRVRLGIGYLPQEPSILLGISVLDNLMIALQNRSDLNKFQKYQLAQNLMEEFNINHIQKNLGHVLSGGEKRRLEIARTLAIKPKFILLDEPFSGVDPIAISNIKQIKK</sequence>
<dbReference type="PANTHER" id="PTHR45772">
    <property type="entry name" value="CONSERVED COMPONENT OF ABC TRANSPORTER FOR NATURAL AMINO ACIDS-RELATED"/>
    <property type="match status" value="1"/>
</dbReference>
<dbReference type="PANTHER" id="PTHR45772:SF10">
    <property type="entry name" value="LIPOPOLYSACCHARIDE EXPORT SYSTEM ATP-BINDING PROTEIN LPTB"/>
    <property type="match status" value="1"/>
</dbReference>
<dbReference type="InterPro" id="IPR051120">
    <property type="entry name" value="ABC_AA/LPS_Transport"/>
</dbReference>
<protein>
    <recommendedName>
        <fullName evidence="4">ABC transporter domain-containing protein</fullName>
    </recommendedName>
</protein>
<evidence type="ECO:0000259" key="4">
    <source>
        <dbReference type="Pfam" id="PF00005"/>
    </source>
</evidence>
<evidence type="ECO:0000313" key="6">
    <source>
        <dbReference type="Proteomes" id="UP000092445"/>
    </source>
</evidence>
<dbReference type="SUPFAM" id="SSF52540">
    <property type="entry name" value="P-loop containing nucleoside triphosphate hydrolases"/>
    <property type="match status" value="1"/>
</dbReference>
<evidence type="ECO:0000256" key="3">
    <source>
        <dbReference type="ARBA" id="ARBA00022840"/>
    </source>
</evidence>
<proteinExistence type="predicted"/>
<name>A0A1A9Z1J5_GLOPL</name>
<feature type="domain" description="ABC transporter" evidence="4">
    <location>
        <begin position="1"/>
        <end position="132"/>
    </location>
</feature>
<dbReference type="Proteomes" id="UP000092445">
    <property type="component" value="Unassembled WGS sequence"/>
</dbReference>
<dbReference type="GO" id="GO:0005524">
    <property type="term" value="F:ATP binding"/>
    <property type="evidence" value="ECO:0007669"/>
    <property type="project" value="UniProtKB-KW"/>
</dbReference>
<dbReference type="Gene3D" id="3.40.50.300">
    <property type="entry name" value="P-loop containing nucleotide triphosphate hydrolases"/>
    <property type="match status" value="1"/>
</dbReference>
<dbReference type="InterPro" id="IPR027417">
    <property type="entry name" value="P-loop_NTPase"/>
</dbReference>
<organism evidence="5 6">
    <name type="scientific">Glossina pallidipes</name>
    <name type="common">Tsetse fly</name>
    <dbReference type="NCBI Taxonomy" id="7398"/>
    <lineage>
        <taxon>Eukaryota</taxon>
        <taxon>Metazoa</taxon>
        <taxon>Ecdysozoa</taxon>
        <taxon>Arthropoda</taxon>
        <taxon>Hexapoda</taxon>
        <taxon>Insecta</taxon>
        <taxon>Pterygota</taxon>
        <taxon>Neoptera</taxon>
        <taxon>Endopterygota</taxon>
        <taxon>Diptera</taxon>
        <taxon>Brachycera</taxon>
        <taxon>Muscomorpha</taxon>
        <taxon>Hippoboscoidea</taxon>
        <taxon>Glossinidae</taxon>
        <taxon>Glossina</taxon>
    </lineage>
</organism>
<dbReference type="GO" id="GO:0005886">
    <property type="term" value="C:plasma membrane"/>
    <property type="evidence" value="ECO:0007669"/>
    <property type="project" value="TreeGrafter"/>
</dbReference>
<dbReference type="EnsemblMetazoa" id="GPAI000877-RA">
    <property type="protein sequence ID" value="GPAI000877-PA"/>
    <property type="gene ID" value="GPAI000877"/>
</dbReference>
<accession>A0A1A9Z1J5</accession>
<keyword evidence="1" id="KW-0813">Transport</keyword>
<dbReference type="VEuPathDB" id="VectorBase:GPAI000877"/>